<evidence type="ECO:0000313" key="5">
    <source>
        <dbReference type="EMBL" id="KAF3610625.1"/>
    </source>
</evidence>
<dbReference type="InterPro" id="IPR027417">
    <property type="entry name" value="P-loop_NTPase"/>
</dbReference>
<evidence type="ECO:0000256" key="2">
    <source>
        <dbReference type="ARBA" id="ARBA00024341"/>
    </source>
</evidence>
<dbReference type="PANTHER" id="PTHR32295">
    <property type="entry name" value="IQ-DOMAIN 5-RELATED"/>
    <property type="match status" value="1"/>
</dbReference>
<dbReference type="Pfam" id="PF00612">
    <property type="entry name" value="IQ"/>
    <property type="match status" value="2"/>
</dbReference>
<dbReference type="CDD" id="cd23767">
    <property type="entry name" value="IQCD"/>
    <property type="match status" value="1"/>
</dbReference>
<proteinExistence type="inferred from homology"/>
<feature type="compositionally biased region" description="Basic and acidic residues" evidence="4">
    <location>
        <begin position="21"/>
        <end position="32"/>
    </location>
</feature>
<evidence type="ECO:0000256" key="3">
    <source>
        <dbReference type="ARBA" id="ARBA00045534"/>
    </source>
</evidence>
<gene>
    <name evidence="5" type="ORF">DY000_02044193</name>
</gene>
<name>A0ABQ7F6H8_BRACR</name>
<dbReference type="Gene3D" id="1.20.5.190">
    <property type="match status" value="1"/>
</dbReference>
<comment type="function">
    <text evidence="3">May be involved in cooperative interactions with calmodulins or calmodulin-like proteins. Recruits calmodulin proteins to microtubules, thus being a potential scaffold in cellular signaling and trafficking. May associate with nucleic acids and regulate gene expression at the transcriptional or post-transcriptional level.</text>
</comment>
<sequence>MGKKNGSSWLSAVKRAFRSPSKKERNDPHGKEIEEDEEKKREKRRWLFKKPATQGSPVKPSGVSPPRPNQESDNANSKTLPETAPSNAPTAPPNAGKSPSAVVSVATSASPVAVPNVTRRIYYARENYAAVVIQTSFRGYLARRALRALKGLVKLQALVRGHNVRKQAKMTLRCMQAC</sequence>
<dbReference type="SMART" id="SM00015">
    <property type="entry name" value="IQ"/>
    <property type="match status" value="2"/>
</dbReference>
<dbReference type="EMBL" id="QGKV02000297">
    <property type="protein sequence ID" value="KAF3610625.1"/>
    <property type="molecule type" value="Genomic_DNA"/>
</dbReference>
<protein>
    <recommendedName>
        <fullName evidence="7">DUF4005 domain-containing protein</fullName>
    </recommendedName>
</protein>
<reference evidence="5 6" key="1">
    <citation type="journal article" date="2020" name="BMC Genomics">
        <title>Intraspecific diversification of the crop wild relative Brassica cretica Lam. using demographic model selection.</title>
        <authorList>
            <person name="Kioukis A."/>
            <person name="Michalopoulou V.A."/>
            <person name="Briers L."/>
            <person name="Pirintsos S."/>
            <person name="Studholme D.J."/>
            <person name="Pavlidis P."/>
            <person name="Sarris P.F."/>
        </authorList>
    </citation>
    <scope>NUCLEOTIDE SEQUENCE [LARGE SCALE GENOMIC DNA]</scope>
    <source>
        <strain evidence="6">cv. PFS-1207/04</strain>
    </source>
</reference>
<keyword evidence="6" id="KW-1185">Reference proteome</keyword>
<dbReference type="InterPro" id="IPR000048">
    <property type="entry name" value="IQ_motif_EF-hand-BS"/>
</dbReference>
<feature type="region of interest" description="Disordered" evidence="4">
    <location>
        <begin position="1"/>
        <end position="102"/>
    </location>
</feature>
<dbReference type="SUPFAM" id="SSF52540">
    <property type="entry name" value="P-loop containing nucleoside triphosphate hydrolases"/>
    <property type="match status" value="1"/>
</dbReference>
<evidence type="ECO:0000313" key="6">
    <source>
        <dbReference type="Proteomes" id="UP000266723"/>
    </source>
</evidence>
<accession>A0ABQ7F6H8</accession>
<comment type="similarity">
    <text evidence="2">Belongs to the IQD family.</text>
</comment>
<dbReference type="Proteomes" id="UP000266723">
    <property type="component" value="Unassembled WGS sequence"/>
</dbReference>
<dbReference type="PROSITE" id="PS50096">
    <property type="entry name" value="IQ"/>
    <property type="match status" value="2"/>
</dbReference>
<feature type="compositionally biased region" description="Polar residues" evidence="4">
    <location>
        <begin position="69"/>
        <end position="80"/>
    </location>
</feature>
<keyword evidence="1" id="KW-0112">Calmodulin-binding</keyword>
<organism evidence="5 6">
    <name type="scientific">Brassica cretica</name>
    <name type="common">Mustard</name>
    <dbReference type="NCBI Taxonomy" id="69181"/>
    <lineage>
        <taxon>Eukaryota</taxon>
        <taxon>Viridiplantae</taxon>
        <taxon>Streptophyta</taxon>
        <taxon>Embryophyta</taxon>
        <taxon>Tracheophyta</taxon>
        <taxon>Spermatophyta</taxon>
        <taxon>Magnoliopsida</taxon>
        <taxon>eudicotyledons</taxon>
        <taxon>Gunneridae</taxon>
        <taxon>Pentapetalae</taxon>
        <taxon>rosids</taxon>
        <taxon>malvids</taxon>
        <taxon>Brassicales</taxon>
        <taxon>Brassicaceae</taxon>
        <taxon>Brassiceae</taxon>
        <taxon>Brassica</taxon>
    </lineage>
</organism>
<evidence type="ECO:0000256" key="4">
    <source>
        <dbReference type="SAM" id="MobiDB-lite"/>
    </source>
</evidence>
<dbReference type="PANTHER" id="PTHR32295:SF6">
    <property type="entry name" value="PROTEIN IQ-DOMAIN 18"/>
    <property type="match status" value="1"/>
</dbReference>
<evidence type="ECO:0000256" key="1">
    <source>
        <dbReference type="ARBA" id="ARBA00022860"/>
    </source>
</evidence>
<evidence type="ECO:0008006" key="7">
    <source>
        <dbReference type="Google" id="ProtNLM"/>
    </source>
</evidence>
<feature type="compositionally biased region" description="Polar residues" evidence="4">
    <location>
        <begin position="1"/>
        <end position="10"/>
    </location>
</feature>
<comment type="caution">
    <text evidence="5">The sequence shown here is derived from an EMBL/GenBank/DDBJ whole genome shotgun (WGS) entry which is preliminary data.</text>
</comment>
<feature type="compositionally biased region" description="Low complexity" evidence="4">
    <location>
        <begin position="83"/>
        <end position="102"/>
    </location>
</feature>